<accession>A0ABS8Q9A9</accession>
<dbReference type="Pfam" id="PF13511">
    <property type="entry name" value="DUF4124"/>
    <property type="match status" value="1"/>
</dbReference>
<reference evidence="4" key="1">
    <citation type="submission" date="2021-11" db="EMBL/GenBank/DDBJ databases">
        <title>The complete genome of Massilia sp sp. G4R7.</title>
        <authorList>
            <person name="Liu L."/>
            <person name="Yue J."/>
            <person name="Yuan J."/>
            <person name="Yang F."/>
            <person name="Li L."/>
        </authorList>
    </citation>
    <scope>NUCLEOTIDE SEQUENCE</scope>
    <source>
        <strain evidence="4">G4R7</strain>
    </source>
</reference>
<feature type="signal peptide" evidence="2">
    <location>
        <begin position="1"/>
        <end position="23"/>
    </location>
</feature>
<evidence type="ECO:0000259" key="3">
    <source>
        <dbReference type="Pfam" id="PF13511"/>
    </source>
</evidence>
<dbReference type="InterPro" id="IPR025392">
    <property type="entry name" value="DUF4124"/>
</dbReference>
<gene>
    <name evidence="4" type="ORF">LQ564_18710</name>
</gene>
<feature type="region of interest" description="Disordered" evidence="1">
    <location>
        <begin position="40"/>
        <end position="101"/>
    </location>
</feature>
<feature type="region of interest" description="Disordered" evidence="1">
    <location>
        <begin position="119"/>
        <end position="146"/>
    </location>
</feature>
<name>A0ABS8Q9A9_9BURK</name>
<comment type="caution">
    <text evidence="4">The sequence shown here is derived from an EMBL/GenBank/DDBJ whole genome shotgun (WGS) entry which is preliminary data.</text>
</comment>
<evidence type="ECO:0000256" key="2">
    <source>
        <dbReference type="SAM" id="SignalP"/>
    </source>
</evidence>
<feature type="chain" id="PRO_5045129756" evidence="2">
    <location>
        <begin position="24"/>
        <end position="146"/>
    </location>
</feature>
<keyword evidence="5" id="KW-1185">Reference proteome</keyword>
<keyword evidence="2" id="KW-0732">Signal</keyword>
<feature type="domain" description="DUF4124" evidence="3">
    <location>
        <begin position="12"/>
        <end position="65"/>
    </location>
</feature>
<evidence type="ECO:0000256" key="1">
    <source>
        <dbReference type="SAM" id="MobiDB-lite"/>
    </source>
</evidence>
<dbReference type="RefSeq" id="WP_231059625.1">
    <property type="nucleotide sequence ID" value="NZ_JAJNOC010000006.1"/>
</dbReference>
<evidence type="ECO:0000313" key="5">
    <source>
        <dbReference type="Proteomes" id="UP001179361"/>
    </source>
</evidence>
<dbReference type="EMBL" id="JAJNOC010000006">
    <property type="protein sequence ID" value="MCD2518344.1"/>
    <property type="molecule type" value="Genomic_DNA"/>
</dbReference>
<evidence type="ECO:0000313" key="4">
    <source>
        <dbReference type="EMBL" id="MCD2518344.1"/>
    </source>
</evidence>
<proteinExistence type="predicted"/>
<protein>
    <submittedName>
        <fullName evidence="4">DUF4124 domain-containing protein</fullName>
    </submittedName>
</protein>
<dbReference type="Proteomes" id="UP001179361">
    <property type="component" value="Unassembled WGS sequence"/>
</dbReference>
<organism evidence="4 5">
    <name type="scientific">Massilia phyllostachyos</name>
    <dbReference type="NCBI Taxonomy" id="2898585"/>
    <lineage>
        <taxon>Bacteria</taxon>
        <taxon>Pseudomonadati</taxon>
        <taxon>Pseudomonadota</taxon>
        <taxon>Betaproteobacteria</taxon>
        <taxon>Burkholderiales</taxon>
        <taxon>Oxalobacteraceae</taxon>
        <taxon>Telluria group</taxon>
        <taxon>Massilia</taxon>
    </lineage>
</organism>
<sequence>MGLKCFPIALALLCVVAAADGHAQVYKWVDAAGRVHYGDHPEPGGAKVEQVKTPPPAPVAAARQPSWQQREAEYKRRQAQPKPWSPPQFRGVSSSKPYYGNEVETDANRCRLARDVLSGAARHSNGKPTDQNDRDIAQSDVGSFCR</sequence>